<dbReference type="SUPFAM" id="SSF51215">
    <property type="entry name" value="Regulatory protein AraC"/>
    <property type="match status" value="1"/>
</dbReference>
<evidence type="ECO:0000313" key="6">
    <source>
        <dbReference type="Proteomes" id="UP000188181"/>
    </source>
</evidence>
<organism evidence="5 6">
    <name type="scientific">Limihaloglobus sulfuriphilus</name>
    <dbReference type="NCBI Taxonomy" id="1851148"/>
    <lineage>
        <taxon>Bacteria</taxon>
        <taxon>Pseudomonadati</taxon>
        <taxon>Planctomycetota</taxon>
        <taxon>Phycisphaerae</taxon>
        <taxon>Sedimentisphaerales</taxon>
        <taxon>Sedimentisphaeraceae</taxon>
        <taxon>Limihaloglobus</taxon>
    </lineage>
</organism>
<name>A0A1Q2MEM6_9BACT</name>
<dbReference type="SMART" id="SM00342">
    <property type="entry name" value="HTH_ARAC"/>
    <property type="match status" value="1"/>
</dbReference>
<keyword evidence="1" id="KW-0805">Transcription regulation</keyword>
<evidence type="ECO:0000259" key="4">
    <source>
        <dbReference type="PROSITE" id="PS01124"/>
    </source>
</evidence>
<keyword evidence="2" id="KW-0238">DNA-binding</keyword>
<gene>
    <name evidence="5" type="primary">rhaR</name>
    <name evidence="5" type="ORF">SMSP2_01485</name>
</gene>
<keyword evidence="6" id="KW-1185">Reference proteome</keyword>
<dbReference type="Gene3D" id="2.60.120.10">
    <property type="entry name" value="Jelly Rolls"/>
    <property type="match status" value="1"/>
</dbReference>
<keyword evidence="3" id="KW-0804">Transcription</keyword>
<dbReference type="KEGG" id="pbas:SMSP2_01485"/>
<dbReference type="PANTHER" id="PTHR43280">
    <property type="entry name" value="ARAC-FAMILY TRANSCRIPTIONAL REGULATOR"/>
    <property type="match status" value="1"/>
</dbReference>
<dbReference type="InterPro" id="IPR014710">
    <property type="entry name" value="RmlC-like_jellyroll"/>
</dbReference>
<evidence type="ECO:0000256" key="2">
    <source>
        <dbReference type="ARBA" id="ARBA00023125"/>
    </source>
</evidence>
<dbReference type="Pfam" id="PF12833">
    <property type="entry name" value="HTH_18"/>
    <property type="match status" value="1"/>
</dbReference>
<accession>A0A1Q2MEM6</accession>
<protein>
    <submittedName>
        <fullName evidence="5">L-rhamnose operon transcriptional activator RhaR</fullName>
    </submittedName>
</protein>
<dbReference type="STRING" id="1851148.SMSP2_01485"/>
<dbReference type="PROSITE" id="PS01124">
    <property type="entry name" value="HTH_ARAC_FAMILY_2"/>
    <property type="match status" value="1"/>
</dbReference>
<dbReference type="InterPro" id="IPR020449">
    <property type="entry name" value="Tscrpt_reg_AraC-type_HTH"/>
</dbReference>
<dbReference type="EMBL" id="CP019646">
    <property type="protein sequence ID" value="AQQ71120.1"/>
    <property type="molecule type" value="Genomic_DNA"/>
</dbReference>
<dbReference type="Gene3D" id="1.10.10.60">
    <property type="entry name" value="Homeodomain-like"/>
    <property type="match status" value="2"/>
</dbReference>
<dbReference type="Pfam" id="PF02311">
    <property type="entry name" value="AraC_binding"/>
    <property type="match status" value="1"/>
</dbReference>
<dbReference type="SUPFAM" id="SSF46689">
    <property type="entry name" value="Homeodomain-like"/>
    <property type="match status" value="1"/>
</dbReference>
<dbReference type="InterPro" id="IPR037923">
    <property type="entry name" value="HTH-like"/>
</dbReference>
<dbReference type="PROSITE" id="PS00041">
    <property type="entry name" value="HTH_ARAC_FAMILY_1"/>
    <property type="match status" value="1"/>
</dbReference>
<dbReference type="GO" id="GO:0043565">
    <property type="term" value="F:sequence-specific DNA binding"/>
    <property type="evidence" value="ECO:0007669"/>
    <property type="project" value="InterPro"/>
</dbReference>
<dbReference type="PANTHER" id="PTHR43280:SF28">
    <property type="entry name" value="HTH-TYPE TRANSCRIPTIONAL ACTIVATOR RHAS"/>
    <property type="match status" value="1"/>
</dbReference>
<evidence type="ECO:0000256" key="3">
    <source>
        <dbReference type="ARBA" id="ARBA00023163"/>
    </source>
</evidence>
<dbReference type="InterPro" id="IPR009057">
    <property type="entry name" value="Homeodomain-like_sf"/>
</dbReference>
<dbReference type="PRINTS" id="PR00032">
    <property type="entry name" value="HTHARAC"/>
</dbReference>
<proteinExistence type="predicted"/>
<reference evidence="6" key="1">
    <citation type="submission" date="2017-02" db="EMBL/GenBank/DDBJ databases">
        <title>Comparative genomics and description of representatives of a novel lineage of planctomycetes thriving in anoxic sediments.</title>
        <authorList>
            <person name="Spring S."/>
            <person name="Bunk B."/>
            <person name="Sproer C."/>
        </authorList>
    </citation>
    <scope>NUCLEOTIDE SEQUENCE [LARGE SCALE GENOMIC DNA]</scope>
    <source>
        <strain evidence="6">SM-Chi-D1</strain>
    </source>
</reference>
<evidence type="ECO:0000256" key="1">
    <source>
        <dbReference type="ARBA" id="ARBA00023015"/>
    </source>
</evidence>
<dbReference type="Proteomes" id="UP000188181">
    <property type="component" value="Chromosome"/>
</dbReference>
<sequence>MIFFAAALIDIYRFKVNTLEKPVSSSQINARNRLLRRLPNDALCFQLGNYNVEIVDIHYHLPNFKKCIWHSHSFFEVHIIINGQGRVVSHNGTKIFKEGDIVISRPNFEHSWDTDVDDLYMYVIKFELNRVKDTQNSVNPVDIVLAQLFDVEDFISQCPEDAYRAIECIENEINSPKPGVHYMLMNYTRELIISIARTVNDALAGVSESVKLEKSEQDHLVVLINKYLEDNYKKDISLDMVARFACKSKRSVMRHYKAATGMTVIEKLLQMRLFEAIELLLEDYDKPVKTVAYEIGMACESYFCRQFKRFFGCTPTDYRRINSAKIDAPGQ</sequence>
<dbReference type="InterPro" id="IPR018060">
    <property type="entry name" value="HTH_AraC"/>
</dbReference>
<feature type="domain" description="HTH araC/xylS-type" evidence="4">
    <location>
        <begin position="222"/>
        <end position="321"/>
    </location>
</feature>
<dbReference type="InterPro" id="IPR018062">
    <property type="entry name" value="HTH_AraC-typ_CS"/>
</dbReference>
<dbReference type="GO" id="GO:0003700">
    <property type="term" value="F:DNA-binding transcription factor activity"/>
    <property type="evidence" value="ECO:0007669"/>
    <property type="project" value="InterPro"/>
</dbReference>
<dbReference type="InterPro" id="IPR003313">
    <property type="entry name" value="AraC-bd"/>
</dbReference>
<dbReference type="AlphaFoldDB" id="A0A1Q2MEM6"/>
<evidence type="ECO:0000313" key="5">
    <source>
        <dbReference type="EMBL" id="AQQ71120.1"/>
    </source>
</evidence>